<organism evidence="20 21">
    <name type="scientific">Sandaracinus amylolyticus</name>
    <dbReference type="NCBI Taxonomy" id="927083"/>
    <lineage>
        <taxon>Bacteria</taxon>
        <taxon>Pseudomonadati</taxon>
        <taxon>Myxococcota</taxon>
        <taxon>Polyangia</taxon>
        <taxon>Polyangiales</taxon>
        <taxon>Sandaracinaceae</taxon>
        <taxon>Sandaracinus</taxon>
    </lineage>
</organism>
<evidence type="ECO:0000256" key="12">
    <source>
        <dbReference type="ARBA" id="ARBA00080511"/>
    </source>
</evidence>
<dbReference type="PIRSF" id="PIRSF000114">
    <property type="entry name" value="Glycerol-3-P_dh"/>
    <property type="match status" value="1"/>
</dbReference>
<dbReference type="GO" id="GO:0005829">
    <property type="term" value="C:cytosol"/>
    <property type="evidence" value="ECO:0007669"/>
    <property type="project" value="TreeGrafter"/>
</dbReference>
<evidence type="ECO:0000256" key="11">
    <source>
        <dbReference type="ARBA" id="ARBA00069372"/>
    </source>
</evidence>
<evidence type="ECO:0000256" key="17">
    <source>
        <dbReference type="RuleBase" id="RU000437"/>
    </source>
</evidence>
<keyword evidence="13" id="KW-0963">Cytoplasm</keyword>
<dbReference type="GO" id="GO:0051287">
    <property type="term" value="F:NAD binding"/>
    <property type="evidence" value="ECO:0007669"/>
    <property type="project" value="InterPro"/>
</dbReference>
<name>A0A0F6W2U9_9BACT</name>
<evidence type="ECO:0000259" key="18">
    <source>
        <dbReference type="Pfam" id="PF01210"/>
    </source>
</evidence>
<evidence type="ECO:0000313" key="20">
    <source>
        <dbReference type="EMBL" id="AKF06017.1"/>
    </source>
</evidence>
<dbReference type="SUPFAM" id="SSF51735">
    <property type="entry name" value="NAD(P)-binding Rossmann-fold domains"/>
    <property type="match status" value="1"/>
</dbReference>
<dbReference type="Gene3D" id="3.40.50.720">
    <property type="entry name" value="NAD(P)-binding Rossmann-like Domain"/>
    <property type="match status" value="1"/>
</dbReference>
<feature type="binding site" evidence="13">
    <location>
        <position position="258"/>
    </location>
    <ligand>
        <name>sn-glycerol 3-phosphate</name>
        <dbReference type="ChEBI" id="CHEBI:57597"/>
    </ligand>
</feature>
<evidence type="ECO:0000256" key="1">
    <source>
        <dbReference type="ARBA" id="ARBA00011009"/>
    </source>
</evidence>
<evidence type="ECO:0000256" key="7">
    <source>
        <dbReference type="ARBA" id="ARBA00023209"/>
    </source>
</evidence>
<dbReference type="Pfam" id="PF07479">
    <property type="entry name" value="NAD_Gly3P_dh_C"/>
    <property type="match status" value="1"/>
</dbReference>
<dbReference type="GO" id="GO:0141153">
    <property type="term" value="F:glycerol-3-phosphate dehydrogenase (NADP+) activity"/>
    <property type="evidence" value="ECO:0007669"/>
    <property type="project" value="RHEA"/>
</dbReference>
<dbReference type="InterPro" id="IPR008927">
    <property type="entry name" value="6-PGluconate_DH-like_C_sf"/>
</dbReference>
<protein>
    <recommendedName>
        <fullName evidence="11 13">Glycerol-3-phosphate dehydrogenase [NAD(P)+]</fullName>
        <ecNumber evidence="10 13">1.1.1.94</ecNumber>
    </recommendedName>
    <alternativeName>
        <fullName evidence="13">NAD(P)(+)-dependent glycerol-3-phosphate dehydrogenase</fullName>
    </alternativeName>
    <alternativeName>
        <fullName evidence="12 13">NAD(P)H-dependent dihydroxyacetone-phosphate reductase</fullName>
    </alternativeName>
</protein>
<feature type="binding site" evidence="13">
    <location>
        <position position="257"/>
    </location>
    <ligand>
        <name>sn-glycerol 3-phosphate</name>
        <dbReference type="ChEBI" id="CHEBI:57597"/>
    </ligand>
</feature>
<comment type="subcellular location">
    <subcellularLocation>
        <location evidence="13">Cytoplasm</location>
    </subcellularLocation>
</comment>
<evidence type="ECO:0000256" key="15">
    <source>
        <dbReference type="PIRSR" id="PIRSR000114-2"/>
    </source>
</evidence>
<dbReference type="STRING" id="927083.DB32_003166"/>
<dbReference type="EMBL" id="CP011125">
    <property type="protein sequence ID" value="AKF06017.1"/>
    <property type="molecule type" value="Genomic_DNA"/>
</dbReference>
<feature type="domain" description="Glycerol-3-phosphate dehydrogenase NAD-dependent N-terminal" evidence="18">
    <location>
        <begin position="5"/>
        <end position="161"/>
    </location>
</feature>
<dbReference type="UniPathway" id="UPA00940"/>
<evidence type="ECO:0000256" key="10">
    <source>
        <dbReference type="ARBA" id="ARBA00066687"/>
    </source>
</evidence>
<accession>A0A0F6W2U9</accession>
<keyword evidence="7 13" id="KW-0594">Phospholipid biosynthesis</keyword>
<proteinExistence type="inferred from homology"/>
<dbReference type="PROSITE" id="PS00957">
    <property type="entry name" value="NAD_G3PDH"/>
    <property type="match status" value="1"/>
</dbReference>
<dbReference type="InterPro" id="IPR036291">
    <property type="entry name" value="NAD(P)-bd_dom_sf"/>
</dbReference>
<evidence type="ECO:0000256" key="13">
    <source>
        <dbReference type="HAMAP-Rule" id="MF_00394"/>
    </source>
</evidence>
<feature type="domain" description="Glycerol-3-phosphate dehydrogenase NAD-dependent C-terminal" evidence="19">
    <location>
        <begin position="182"/>
        <end position="321"/>
    </location>
</feature>
<feature type="binding site" evidence="15">
    <location>
        <begin position="257"/>
        <end position="258"/>
    </location>
    <ligand>
        <name>substrate</name>
    </ligand>
</feature>
<feature type="binding site" evidence="16">
    <location>
        <position position="257"/>
    </location>
    <ligand>
        <name>NAD(+)</name>
        <dbReference type="ChEBI" id="CHEBI:57540"/>
    </ligand>
</feature>
<feature type="binding site" evidence="13">
    <location>
        <position position="107"/>
    </location>
    <ligand>
        <name>sn-glycerol 3-phosphate</name>
        <dbReference type="ChEBI" id="CHEBI:57597"/>
    </ligand>
</feature>
<feature type="binding site" evidence="13">
    <location>
        <position position="246"/>
    </location>
    <ligand>
        <name>sn-glycerol 3-phosphate</name>
        <dbReference type="ChEBI" id="CHEBI:57597"/>
    </ligand>
</feature>
<feature type="active site" description="Proton acceptor" evidence="13 14">
    <location>
        <position position="193"/>
    </location>
</feature>
<dbReference type="InterPro" id="IPR013328">
    <property type="entry name" value="6PGD_dom2"/>
</dbReference>
<comment type="catalytic activity">
    <reaction evidence="9">
        <text>sn-glycerol 3-phosphate + NADP(+) = dihydroxyacetone phosphate + NADPH + H(+)</text>
        <dbReference type="Rhea" id="RHEA:11096"/>
        <dbReference type="ChEBI" id="CHEBI:15378"/>
        <dbReference type="ChEBI" id="CHEBI:57597"/>
        <dbReference type="ChEBI" id="CHEBI:57642"/>
        <dbReference type="ChEBI" id="CHEBI:57783"/>
        <dbReference type="ChEBI" id="CHEBI:58349"/>
        <dbReference type="EC" id="1.1.1.94"/>
    </reaction>
    <physiologicalReaction direction="right-to-left" evidence="9">
        <dbReference type="Rhea" id="RHEA:11098"/>
    </physiologicalReaction>
</comment>
<dbReference type="NCBIfam" id="NF000940">
    <property type="entry name" value="PRK00094.1-2"/>
    <property type="match status" value="1"/>
</dbReference>
<feature type="binding site" evidence="13">
    <location>
        <position position="138"/>
    </location>
    <ligand>
        <name>sn-glycerol 3-phosphate</name>
        <dbReference type="ChEBI" id="CHEBI:57597"/>
    </ligand>
</feature>
<keyword evidence="2 13" id="KW-0444">Lipid biosynthesis</keyword>
<feature type="binding site" evidence="13">
    <location>
        <position position="256"/>
    </location>
    <ligand>
        <name>sn-glycerol 3-phosphate</name>
        <dbReference type="ChEBI" id="CHEBI:57597"/>
    </ligand>
</feature>
<dbReference type="InterPro" id="IPR011128">
    <property type="entry name" value="G3P_DH_NAD-dep_N"/>
</dbReference>
<reference evidence="20 21" key="1">
    <citation type="submission" date="2015-03" db="EMBL/GenBank/DDBJ databases">
        <title>Genome assembly of Sandaracinus amylolyticus DSM 53668.</title>
        <authorList>
            <person name="Sharma G."/>
            <person name="Subramanian S."/>
        </authorList>
    </citation>
    <scope>NUCLEOTIDE SEQUENCE [LARGE SCALE GENOMIC DNA]</scope>
    <source>
        <strain evidence="20 21">DSM 53668</strain>
    </source>
</reference>
<dbReference type="Pfam" id="PF01210">
    <property type="entry name" value="NAD_Gly3P_dh_N"/>
    <property type="match status" value="1"/>
</dbReference>
<feature type="binding site" evidence="13">
    <location>
        <position position="193"/>
    </location>
    <ligand>
        <name>sn-glycerol 3-phosphate</name>
        <dbReference type="ChEBI" id="CHEBI:57597"/>
    </ligand>
</feature>
<feature type="binding site" evidence="15">
    <location>
        <position position="107"/>
    </location>
    <ligand>
        <name>substrate</name>
    </ligand>
</feature>
<comment type="function">
    <text evidence="13">Catalyzes the reduction of the glycolytic intermediate dihydroxyacetone phosphate (DHAP) to sn-glycerol 3-phosphate (G3P), the key precursor for phospholipid synthesis.</text>
</comment>
<dbReference type="PANTHER" id="PTHR11728:SF1">
    <property type="entry name" value="GLYCEROL-3-PHOSPHATE DEHYDROGENASE [NAD(+)] 2, CHLOROPLASTIC"/>
    <property type="match status" value="1"/>
</dbReference>
<evidence type="ECO:0000256" key="3">
    <source>
        <dbReference type="ARBA" id="ARBA00022857"/>
    </source>
</evidence>
<keyword evidence="3 13" id="KW-0521">NADP</keyword>
<feature type="binding site" evidence="13">
    <location>
        <position position="13"/>
    </location>
    <ligand>
        <name>NADPH</name>
        <dbReference type="ChEBI" id="CHEBI:57783"/>
    </ligand>
</feature>
<evidence type="ECO:0000256" key="5">
    <source>
        <dbReference type="ARBA" id="ARBA00023027"/>
    </source>
</evidence>
<evidence type="ECO:0000259" key="19">
    <source>
        <dbReference type="Pfam" id="PF07479"/>
    </source>
</evidence>
<dbReference type="GO" id="GO:0008654">
    <property type="term" value="P:phospholipid biosynthetic process"/>
    <property type="evidence" value="ECO:0007669"/>
    <property type="project" value="UniProtKB-KW"/>
</dbReference>
<feature type="binding site" evidence="13">
    <location>
        <position position="140"/>
    </location>
    <ligand>
        <name>sn-glycerol 3-phosphate</name>
        <dbReference type="ChEBI" id="CHEBI:57597"/>
    </ligand>
</feature>
<sequence length="335" mass="35511">MTHTIAVLGAGAWGTALAKALSDKGHQVHLWSWQKPHADAIQRDRTNQDFLPGFELAPTLRATSDLPDALGGADMVLTAVPTHVLREVLGKAAPHLPESAPILSVSKGIEISTLKVVSGIFEDCVPKETLDRVAYLGGPSFAKEVAAGMPTAVVVACTSHDVACRWQEALATDRLRVYTTDDVIGIELGGALKNVIAIAAGVSDGLGFGHNSRAALITRGLAEMTRLATKMGAHPLTLAGLGGMGDLVLTCTGDLSRNRTVGLELGKGRKLDDILAGMTQVAEGVRTTKAAYALAQREGCEMPITDAMYRILYEGQSPLEATVELMTRRKRAERD</sequence>
<feature type="binding site" evidence="13">
    <location>
        <position position="257"/>
    </location>
    <ligand>
        <name>NADPH</name>
        <dbReference type="ChEBI" id="CHEBI:57783"/>
    </ligand>
</feature>
<evidence type="ECO:0000256" key="9">
    <source>
        <dbReference type="ARBA" id="ARBA00052716"/>
    </source>
</evidence>
<dbReference type="Gene3D" id="1.10.1040.10">
    <property type="entry name" value="N-(1-d-carboxylethyl)-l-norvaline Dehydrogenase, domain 2"/>
    <property type="match status" value="1"/>
</dbReference>
<dbReference type="AlphaFoldDB" id="A0A0F6W2U9"/>
<dbReference type="GO" id="GO:0046168">
    <property type="term" value="P:glycerol-3-phosphate catabolic process"/>
    <property type="evidence" value="ECO:0007669"/>
    <property type="project" value="InterPro"/>
</dbReference>
<evidence type="ECO:0000256" key="16">
    <source>
        <dbReference type="PIRSR" id="PIRSR000114-3"/>
    </source>
</evidence>
<comment type="catalytic activity">
    <reaction evidence="13">
        <text>sn-glycerol 3-phosphate + NAD(+) = dihydroxyacetone phosphate + NADH + H(+)</text>
        <dbReference type="Rhea" id="RHEA:11092"/>
        <dbReference type="ChEBI" id="CHEBI:15378"/>
        <dbReference type="ChEBI" id="CHEBI:57540"/>
        <dbReference type="ChEBI" id="CHEBI:57597"/>
        <dbReference type="ChEBI" id="CHEBI:57642"/>
        <dbReference type="ChEBI" id="CHEBI:57945"/>
        <dbReference type="EC" id="1.1.1.94"/>
    </reaction>
</comment>
<feature type="binding site" evidence="13">
    <location>
        <position position="281"/>
    </location>
    <ligand>
        <name>NADPH</name>
        <dbReference type="ChEBI" id="CHEBI:57783"/>
    </ligand>
</feature>
<keyword evidence="6 13" id="KW-0443">Lipid metabolism</keyword>
<dbReference type="RefSeq" id="WP_053233231.1">
    <property type="nucleotide sequence ID" value="NZ_CP011125.1"/>
</dbReference>
<comment type="pathway">
    <text evidence="13">Membrane lipid metabolism; glycerophospholipid metabolism.</text>
</comment>
<comment type="caution">
    <text evidence="13">Lacks conserved residue(s) required for the propagation of feature annotation.</text>
</comment>
<evidence type="ECO:0000313" key="21">
    <source>
        <dbReference type="Proteomes" id="UP000034883"/>
    </source>
</evidence>
<dbReference type="Proteomes" id="UP000034883">
    <property type="component" value="Chromosome"/>
</dbReference>
<evidence type="ECO:0000256" key="8">
    <source>
        <dbReference type="ARBA" id="ARBA00023264"/>
    </source>
</evidence>
<keyword evidence="5 13" id="KW-0520">NAD</keyword>
<dbReference type="SUPFAM" id="SSF48179">
    <property type="entry name" value="6-phosphogluconate dehydrogenase C-terminal domain-like"/>
    <property type="match status" value="1"/>
</dbReference>
<dbReference type="OrthoDB" id="9812273at2"/>
<feature type="binding site" evidence="16">
    <location>
        <begin position="9"/>
        <end position="14"/>
    </location>
    <ligand>
        <name>NAD(+)</name>
        <dbReference type="ChEBI" id="CHEBI:57540"/>
    </ligand>
</feature>
<dbReference type="InterPro" id="IPR006109">
    <property type="entry name" value="G3P_DH_NAD-dep_C"/>
</dbReference>
<dbReference type="EC" id="1.1.1.94" evidence="10 13"/>
<evidence type="ECO:0000256" key="2">
    <source>
        <dbReference type="ARBA" id="ARBA00022516"/>
    </source>
</evidence>
<dbReference type="HAMAP" id="MF_00394">
    <property type="entry name" value="NAD_Glyc3P_dehydrog"/>
    <property type="match status" value="1"/>
</dbReference>
<evidence type="ECO:0000256" key="14">
    <source>
        <dbReference type="PIRSR" id="PIRSR000114-1"/>
    </source>
</evidence>
<dbReference type="KEGG" id="samy:DB32_003166"/>
<dbReference type="FunFam" id="1.10.1040.10:FF:000001">
    <property type="entry name" value="Glycerol-3-phosphate dehydrogenase [NAD(P)+]"/>
    <property type="match status" value="1"/>
</dbReference>
<keyword evidence="8 13" id="KW-1208">Phospholipid metabolism</keyword>
<comment type="similarity">
    <text evidence="1 13 17">Belongs to the NAD-dependent glycerol-3-phosphate dehydrogenase family.</text>
</comment>
<feature type="binding site" evidence="13">
    <location>
        <position position="283"/>
    </location>
    <ligand>
        <name>NADPH</name>
        <dbReference type="ChEBI" id="CHEBI:57783"/>
    </ligand>
</feature>
<dbReference type="InterPro" id="IPR006168">
    <property type="entry name" value="G3P_DH_NAD-dep"/>
</dbReference>
<feature type="binding site" evidence="13">
    <location>
        <position position="142"/>
    </location>
    <ligand>
        <name>NADPH</name>
        <dbReference type="ChEBI" id="CHEBI:57783"/>
    </ligand>
</feature>
<dbReference type="PRINTS" id="PR00077">
    <property type="entry name" value="GPDHDRGNASE"/>
</dbReference>
<dbReference type="GO" id="GO:0005975">
    <property type="term" value="P:carbohydrate metabolic process"/>
    <property type="evidence" value="ECO:0007669"/>
    <property type="project" value="InterPro"/>
</dbReference>
<evidence type="ECO:0000256" key="6">
    <source>
        <dbReference type="ARBA" id="ARBA00023098"/>
    </source>
</evidence>
<keyword evidence="4 13" id="KW-0560">Oxidoreductase</keyword>
<evidence type="ECO:0000256" key="4">
    <source>
        <dbReference type="ARBA" id="ARBA00023002"/>
    </source>
</evidence>
<dbReference type="GO" id="GO:0141152">
    <property type="term" value="F:glycerol-3-phosphate dehydrogenase (NAD+) activity"/>
    <property type="evidence" value="ECO:0007669"/>
    <property type="project" value="RHEA"/>
</dbReference>
<keyword evidence="13" id="KW-0547">Nucleotide-binding</keyword>
<dbReference type="PANTHER" id="PTHR11728">
    <property type="entry name" value="GLYCEROL-3-PHOSPHATE DEHYDROGENASE"/>
    <property type="match status" value="1"/>
</dbReference>
<feature type="binding site" evidence="13">
    <location>
        <position position="107"/>
    </location>
    <ligand>
        <name>NADPH</name>
        <dbReference type="ChEBI" id="CHEBI:57783"/>
    </ligand>
</feature>
<dbReference type="FunFam" id="3.40.50.720:FF:000019">
    <property type="entry name" value="Glycerol-3-phosphate dehydrogenase [NAD(P)+]"/>
    <property type="match status" value="1"/>
</dbReference>
<gene>
    <name evidence="13" type="primary">gpsA</name>
    <name evidence="20" type="ORF">DB32_003166</name>
</gene>
<dbReference type="NCBIfam" id="NF000942">
    <property type="entry name" value="PRK00094.1-4"/>
    <property type="match status" value="1"/>
</dbReference>
<dbReference type="GO" id="GO:0046167">
    <property type="term" value="P:glycerol-3-phosphate biosynthetic process"/>
    <property type="evidence" value="ECO:0007669"/>
    <property type="project" value="UniProtKB-UniRule"/>
</dbReference>
<keyword evidence="21" id="KW-1185">Reference proteome</keyword>
<feature type="binding site" evidence="16">
    <location>
        <position position="142"/>
    </location>
    <ligand>
        <name>NAD(+)</name>
        <dbReference type="ChEBI" id="CHEBI:57540"/>
    </ligand>
</feature>
<dbReference type="GO" id="GO:0006650">
    <property type="term" value="P:glycerophospholipid metabolic process"/>
    <property type="evidence" value="ECO:0007669"/>
    <property type="project" value="UniProtKB-UniRule"/>
</dbReference>